<evidence type="ECO:0000313" key="2">
    <source>
        <dbReference type="Proteomes" id="UP000318815"/>
    </source>
</evidence>
<dbReference type="RefSeq" id="WP_146302921.1">
    <property type="nucleotide sequence ID" value="NZ_VOHS01000001.1"/>
</dbReference>
<proteinExistence type="predicted"/>
<dbReference type="OrthoDB" id="663547at2"/>
<reference evidence="1 2" key="1">
    <citation type="submission" date="2019-08" db="EMBL/GenBank/DDBJ databases">
        <title>Whole genome sequencing of chitin degrading bacteria Chitinophaga pinensis YS16.</title>
        <authorList>
            <person name="Singh R.P."/>
            <person name="Manchanda G."/>
            <person name="Maurya I.K."/>
            <person name="Joshi N.K."/>
            <person name="Srivastava A.K."/>
        </authorList>
    </citation>
    <scope>NUCLEOTIDE SEQUENCE [LARGE SCALE GENOMIC DNA]</scope>
    <source>
        <strain evidence="1 2">YS-16</strain>
    </source>
</reference>
<dbReference type="AlphaFoldDB" id="A0A5C6LYX0"/>
<accession>A0A5C6LYX0</accession>
<dbReference type="EMBL" id="VOHS01000001">
    <property type="protein sequence ID" value="TWW02363.1"/>
    <property type="molecule type" value="Genomic_DNA"/>
</dbReference>
<comment type="caution">
    <text evidence="1">The sequence shown here is derived from an EMBL/GenBank/DDBJ whole genome shotgun (WGS) entry which is preliminary data.</text>
</comment>
<organism evidence="1 2">
    <name type="scientific">Chitinophaga pinensis</name>
    <dbReference type="NCBI Taxonomy" id="79329"/>
    <lineage>
        <taxon>Bacteria</taxon>
        <taxon>Pseudomonadati</taxon>
        <taxon>Bacteroidota</taxon>
        <taxon>Chitinophagia</taxon>
        <taxon>Chitinophagales</taxon>
        <taxon>Chitinophagaceae</taxon>
        <taxon>Chitinophaga</taxon>
    </lineage>
</organism>
<evidence type="ECO:0000313" key="1">
    <source>
        <dbReference type="EMBL" id="TWW02363.1"/>
    </source>
</evidence>
<dbReference type="Proteomes" id="UP000318815">
    <property type="component" value="Unassembled WGS sequence"/>
</dbReference>
<sequence>MRAFLLFTIAVLFVLPTFSQYKKKAGYTLEPVEDKLETPKQYQKILIVAEGNMQVRMYSQNLAQELTQYFKDQKIECKYEFLGDPSKTDVNVALEKAKSWKPDAIMRLKPTVSEEKAIQKRRGFSNGIPEADRSLSQRSVLINVFNITLTDAIELVWSAKLSAAYEGADEGIYQRVAKGIMIDLKKQNVVNGKIRLDPSDIKVPIL</sequence>
<keyword evidence="2" id="KW-1185">Reference proteome</keyword>
<name>A0A5C6LYX0_9BACT</name>
<gene>
    <name evidence="1" type="ORF">FEF09_00720</name>
</gene>
<protein>
    <submittedName>
        <fullName evidence="1">Uncharacterized protein</fullName>
    </submittedName>
</protein>